<evidence type="ECO:0000313" key="6">
    <source>
        <dbReference type="Proteomes" id="UP000663860"/>
    </source>
</evidence>
<protein>
    <recommendedName>
        <fullName evidence="2">palmitoyl-protein hydrolase</fullName>
        <ecNumber evidence="2">3.1.2.22</ecNumber>
    </recommendedName>
</protein>
<evidence type="ECO:0000256" key="1">
    <source>
        <dbReference type="ARBA" id="ARBA00006499"/>
    </source>
</evidence>
<sequence length="294" mass="33015">MAVAASMKNLIDTAHIIESKGTHKYSIIWLHGIGNSSDTYKDIFTQIQPPNTRIILPNAPQQWITIQGSMAASSTKKMIENAQIIPSKGVHRYTIIWIYGLGGNADGYTEVFIKMQPPNTRIILPRATKRWVTILGRQYYLESWWERDDACVEEGTVIMDKLRELIDDEIKLVKNASNIIIGGFSQGGCLSLTTGLTYSKQQLGGIICCGGIFINEKKLLEKISEYSKTIPILTIHGKKDDIFKWNDVEAGLELLKQKGVGDNMEVLAEDDVEHIISPQGFDLISKFIKKQFKI</sequence>
<keyword evidence="3" id="KW-0378">Hydrolase</keyword>
<feature type="domain" description="Phospholipase/carboxylesterase/thioesterase" evidence="4">
    <location>
        <begin position="81"/>
        <end position="290"/>
    </location>
</feature>
<accession>A0A814V1A5</accession>
<dbReference type="InterPro" id="IPR003140">
    <property type="entry name" value="PLipase/COase/thioEstase"/>
</dbReference>
<evidence type="ECO:0000259" key="4">
    <source>
        <dbReference type="Pfam" id="PF02230"/>
    </source>
</evidence>
<dbReference type="AlphaFoldDB" id="A0A814V1A5"/>
<dbReference type="GO" id="GO:0052689">
    <property type="term" value="F:carboxylic ester hydrolase activity"/>
    <property type="evidence" value="ECO:0007669"/>
    <property type="project" value="TreeGrafter"/>
</dbReference>
<dbReference type="Pfam" id="PF02230">
    <property type="entry name" value="Abhydrolase_2"/>
    <property type="match status" value="2"/>
</dbReference>
<reference evidence="5" key="1">
    <citation type="submission" date="2021-02" db="EMBL/GenBank/DDBJ databases">
        <authorList>
            <person name="Nowell W R."/>
        </authorList>
    </citation>
    <scope>NUCLEOTIDE SEQUENCE</scope>
</reference>
<evidence type="ECO:0000256" key="3">
    <source>
        <dbReference type="ARBA" id="ARBA00022801"/>
    </source>
</evidence>
<organism evidence="5 6">
    <name type="scientific">Adineta steineri</name>
    <dbReference type="NCBI Taxonomy" id="433720"/>
    <lineage>
        <taxon>Eukaryota</taxon>
        <taxon>Metazoa</taxon>
        <taxon>Spiralia</taxon>
        <taxon>Gnathifera</taxon>
        <taxon>Rotifera</taxon>
        <taxon>Eurotatoria</taxon>
        <taxon>Bdelloidea</taxon>
        <taxon>Adinetida</taxon>
        <taxon>Adinetidae</taxon>
        <taxon>Adineta</taxon>
    </lineage>
</organism>
<gene>
    <name evidence="5" type="ORF">IZO911_LOCUS27520</name>
</gene>
<dbReference type="SUPFAM" id="SSF53474">
    <property type="entry name" value="alpha/beta-Hydrolases"/>
    <property type="match status" value="2"/>
</dbReference>
<dbReference type="InterPro" id="IPR029058">
    <property type="entry name" value="AB_hydrolase_fold"/>
</dbReference>
<dbReference type="EC" id="3.1.2.22" evidence="2"/>
<name>A0A814V1A5_9BILA</name>
<evidence type="ECO:0000313" key="5">
    <source>
        <dbReference type="EMBL" id="CAF1181985.1"/>
    </source>
</evidence>
<feature type="domain" description="Phospholipase/carboxylesterase/thioesterase" evidence="4">
    <location>
        <begin position="13"/>
        <end position="71"/>
    </location>
</feature>
<proteinExistence type="inferred from homology"/>
<dbReference type="InterPro" id="IPR050565">
    <property type="entry name" value="LYPA1-2/EST-like"/>
</dbReference>
<dbReference type="PANTHER" id="PTHR10655">
    <property type="entry name" value="LYSOPHOSPHOLIPASE-RELATED"/>
    <property type="match status" value="1"/>
</dbReference>
<dbReference type="Gene3D" id="3.40.50.1820">
    <property type="entry name" value="alpha/beta hydrolase"/>
    <property type="match status" value="2"/>
</dbReference>
<evidence type="ECO:0000256" key="2">
    <source>
        <dbReference type="ARBA" id="ARBA00012423"/>
    </source>
</evidence>
<dbReference type="GO" id="GO:0005737">
    <property type="term" value="C:cytoplasm"/>
    <property type="evidence" value="ECO:0007669"/>
    <property type="project" value="TreeGrafter"/>
</dbReference>
<dbReference type="EMBL" id="CAJNOE010000375">
    <property type="protein sequence ID" value="CAF1181985.1"/>
    <property type="molecule type" value="Genomic_DNA"/>
</dbReference>
<comment type="caution">
    <text evidence="5">The sequence shown here is derived from an EMBL/GenBank/DDBJ whole genome shotgun (WGS) entry which is preliminary data.</text>
</comment>
<dbReference type="GO" id="GO:0008474">
    <property type="term" value="F:palmitoyl-(protein) hydrolase activity"/>
    <property type="evidence" value="ECO:0007669"/>
    <property type="project" value="UniProtKB-EC"/>
</dbReference>
<dbReference type="Proteomes" id="UP000663860">
    <property type="component" value="Unassembled WGS sequence"/>
</dbReference>
<dbReference type="PANTHER" id="PTHR10655:SF17">
    <property type="entry name" value="LYSOPHOSPHOLIPASE-LIKE PROTEIN 1"/>
    <property type="match status" value="1"/>
</dbReference>
<comment type="similarity">
    <text evidence="1">Belongs to the AB hydrolase superfamily. AB hydrolase 2 family.</text>
</comment>